<name>A0A7X3CMR2_9BACL</name>
<evidence type="ECO:0000313" key="3">
    <source>
        <dbReference type="EMBL" id="MUG45460.1"/>
    </source>
</evidence>
<proteinExistence type="predicted"/>
<dbReference type="RefSeq" id="WP_330163345.1">
    <property type="nucleotide sequence ID" value="NZ_WNZW01000002.1"/>
</dbReference>
<keyword evidence="1" id="KW-0472">Membrane</keyword>
<keyword evidence="1" id="KW-1133">Transmembrane helix</keyword>
<organism evidence="3 4">
    <name type="scientific">Paenibacillus woosongensis</name>
    <dbReference type="NCBI Taxonomy" id="307580"/>
    <lineage>
        <taxon>Bacteria</taxon>
        <taxon>Bacillati</taxon>
        <taxon>Bacillota</taxon>
        <taxon>Bacilli</taxon>
        <taxon>Bacillales</taxon>
        <taxon>Paenibacillaceae</taxon>
        <taxon>Paenibacillus</taxon>
    </lineage>
</organism>
<reference evidence="3 4" key="1">
    <citation type="submission" date="2019-11" db="EMBL/GenBank/DDBJ databases">
        <title>Draft genome sequences of five Paenibacillus species of dairy origin.</title>
        <authorList>
            <person name="Olajide A.M."/>
            <person name="Chen S."/>
            <person name="Lapointe G."/>
        </authorList>
    </citation>
    <scope>NUCLEOTIDE SEQUENCE [LARGE SCALE GENOMIC DNA]</scope>
    <source>
        <strain evidence="3 4">12CR55</strain>
    </source>
</reference>
<keyword evidence="1" id="KW-0812">Transmembrane</keyword>
<evidence type="ECO:0000313" key="4">
    <source>
        <dbReference type="Proteomes" id="UP000447876"/>
    </source>
</evidence>
<dbReference type="EMBL" id="WNZW01000002">
    <property type="protein sequence ID" value="MUG45460.1"/>
    <property type="molecule type" value="Genomic_DNA"/>
</dbReference>
<dbReference type="AlphaFoldDB" id="A0A7X3CMR2"/>
<evidence type="ECO:0000256" key="1">
    <source>
        <dbReference type="SAM" id="Phobius"/>
    </source>
</evidence>
<accession>A0A7X3CMR2</accession>
<dbReference type="InterPro" id="IPR038117">
    <property type="entry name" value="BofC_C_sf"/>
</dbReference>
<dbReference type="Pfam" id="PF08955">
    <property type="entry name" value="BofC_C"/>
    <property type="match status" value="1"/>
</dbReference>
<gene>
    <name evidence="3" type="ORF">GNP95_10655</name>
</gene>
<sequence length="233" mass="26767">MNIFRIKRQLRRRWRRWRRAIWTIGGCGLVTMMTWLGLMLSNQMEQLMAKEPIALETLGIIREAAIGAGKETDLESAWIEQLNQSRQRRTVHLNKIYACGEESSVLGTLSPDEVIEIYRSNPGWQGSIDAQGDVWFEQQINELSETCRSNGYFGIDQQGNLSLFDGPPDKEKVLKTFFQLDVETMESSLPPDVLLHLHQGIRIQDLDEYNSVLSTFSEFAAMPARKVMQQKDE</sequence>
<protein>
    <recommendedName>
        <fullName evidence="2">Bypass of forespore C C-terminal domain-containing protein</fullName>
    </recommendedName>
</protein>
<dbReference type="Gene3D" id="3.30.70.1740">
    <property type="entry name" value="Bypass-of-forespore C, C-terminal domain"/>
    <property type="match status" value="1"/>
</dbReference>
<evidence type="ECO:0000259" key="2">
    <source>
        <dbReference type="Pfam" id="PF08955"/>
    </source>
</evidence>
<feature type="transmembrane region" description="Helical" evidence="1">
    <location>
        <begin position="20"/>
        <end position="40"/>
    </location>
</feature>
<comment type="caution">
    <text evidence="3">The sequence shown here is derived from an EMBL/GenBank/DDBJ whole genome shotgun (WGS) entry which is preliminary data.</text>
</comment>
<dbReference type="Proteomes" id="UP000447876">
    <property type="component" value="Unassembled WGS sequence"/>
</dbReference>
<dbReference type="InterPro" id="IPR015050">
    <property type="entry name" value="BofC_C"/>
</dbReference>
<feature type="domain" description="Bypass of forespore C C-terminal" evidence="2">
    <location>
        <begin position="142"/>
        <end position="217"/>
    </location>
</feature>